<comment type="caution">
    <text evidence="2">The sequence shown here is derived from an EMBL/GenBank/DDBJ whole genome shotgun (WGS) entry which is preliminary data.</text>
</comment>
<dbReference type="PROSITE" id="PS51257">
    <property type="entry name" value="PROKAR_LIPOPROTEIN"/>
    <property type="match status" value="1"/>
</dbReference>
<evidence type="ECO:0000256" key="1">
    <source>
        <dbReference type="SAM" id="MobiDB-lite"/>
    </source>
</evidence>
<dbReference type="AlphaFoldDB" id="A0A3N0Y4K1"/>
<protein>
    <submittedName>
        <fullName evidence="2">Uncharacterized protein</fullName>
    </submittedName>
</protein>
<evidence type="ECO:0000313" key="3">
    <source>
        <dbReference type="Proteomes" id="UP000281406"/>
    </source>
</evidence>
<sequence length="284" mass="29606">MISRGLTLTMYEAPVLLIFLSGCNHPCEGLLMKLPFWVKLSPSHIPSTLVLRFIPVLKFPEPPGLPSAAPALDSLALALCLLAACREQGPTQTGSQELNTAARLATGPLGAVAPPKAAAGELSVGGALLDSLLELELELLLDGLRLSNELENFHWGILGMSIQKVVVPSCSPSSPGESASTWAEGGGRAAVSRGGSSKPGADEEATGVATTFPLMARLCIRSSEEVTESFRKRPYLGLSSMPGGAVQSGEDSGGKREGKGGWQGKGKRKDAVAVKEKSARFCAD</sequence>
<dbReference type="OrthoDB" id="10538543at2759"/>
<keyword evidence="3" id="KW-1185">Reference proteome</keyword>
<feature type="region of interest" description="Disordered" evidence="1">
    <location>
        <begin position="238"/>
        <end position="284"/>
    </location>
</feature>
<accession>A0A3N0Y4K1</accession>
<organism evidence="2 3">
    <name type="scientific">Anabarilius grahami</name>
    <name type="common">Kanglang fish</name>
    <name type="synonym">Barilius grahami</name>
    <dbReference type="NCBI Taxonomy" id="495550"/>
    <lineage>
        <taxon>Eukaryota</taxon>
        <taxon>Metazoa</taxon>
        <taxon>Chordata</taxon>
        <taxon>Craniata</taxon>
        <taxon>Vertebrata</taxon>
        <taxon>Euteleostomi</taxon>
        <taxon>Actinopterygii</taxon>
        <taxon>Neopterygii</taxon>
        <taxon>Teleostei</taxon>
        <taxon>Ostariophysi</taxon>
        <taxon>Cypriniformes</taxon>
        <taxon>Xenocyprididae</taxon>
        <taxon>Xenocypridinae</taxon>
        <taxon>Xenocypridinae incertae sedis</taxon>
        <taxon>Anabarilius</taxon>
    </lineage>
</organism>
<name>A0A3N0Y4K1_ANAGA</name>
<dbReference type="EMBL" id="RJVU01053127">
    <property type="protein sequence ID" value="ROL40780.1"/>
    <property type="molecule type" value="Genomic_DNA"/>
</dbReference>
<feature type="region of interest" description="Disordered" evidence="1">
    <location>
        <begin position="173"/>
        <end position="205"/>
    </location>
</feature>
<feature type="compositionally biased region" description="Basic and acidic residues" evidence="1">
    <location>
        <begin position="269"/>
        <end position="284"/>
    </location>
</feature>
<reference evidence="2 3" key="1">
    <citation type="submission" date="2018-10" db="EMBL/GenBank/DDBJ databases">
        <title>Genome assembly for a Yunnan-Guizhou Plateau 3E fish, Anabarilius grahami (Regan), and its evolutionary and genetic applications.</title>
        <authorList>
            <person name="Jiang W."/>
        </authorList>
    </citation>
    <scope>NUCLEOTIDE SEQUENCE [LARGE SCALE GENOMIC DNA]</scope>
    <source>
        <strain evidence="2">AG-KIZ</strain>
        <tissue evidence="2">Muscle</tissue>
    </source>
</reference>
<gene>
    <name evidence="2" type="ORF">DPX16_9774</name>
</gene>
<evidence type="ECO:0000313" key="2">
    <source>
        <dbReference type="EMBL" id="ROL40780.1"/>
    </source>
</evidence>
<dbReference type="Proteomes" id="UP000281406">
    <property type="component" value="Unassembled WGS sequence"/>
</dbReference>
<proteinExistence type="predicted"/>